<dbReference type="EMBL" id="CP059665">
    <property type="protein sequence ID" value="QRW22206.1"/>
    <property type="molecule type" value="Genomic_DNA"/>
</dbReference>
<dbReference type="Proteomes" id="UP000650533">
    <property type="component" value="Chromosome 8"/>
</dbReference>
<dbReference type="Pfam" id="PF00734">
    <property type="entry name" value="CBM_1"/>
    <property type="match status" value="1"/>
</dbReference>
<evidence type="ECO:0000256" key="4">
    <source>
        <dbReference type="ARBA" id="ARBA00007495"/>
    </source>
</evidence>
<dbReference type="PRINTS" id="PR00134">
    <property type="entry name" value="GLHYDRLASE10"/>
</dbReference>
<dbReference type="GO" id="GO:0005576">
    <property type="term" value="C:extracellular region"/>
    <property type="evidence" value="ECO:0007669"/>
    <property type="project" value="UniProtKB-SubCell"/>
</dbReference>
<feature type="domain" description="GH10" evidence="16">
    <location>
        <begin position="51"/>
        <end position="336"/>
    </location>
</feature>
<organism evidence="17 18">
    <name type="scientific">Rhizoctonia solani</name>
    <dbReference type="NCBI Taxonomy" id="456999"/>
    <lineage>
        <taxon>Eukaryota</taxon>
        <taxon>Fungi</taxon>
        <taxon>Dikarya</taxon>
        <taxon>Basidiomycota</taxon>
        <taxon>Agaricomycotina</taxon>
        <taxon>Agaricomycetes</taxon>
        <taxon>Cantharellales</taxon>
        <taxon>Ceratobasidiaceae</taxon>
        <taxon>Rhizoctonia</taxon>
    </lineage>
</organism>
<reference evidence="17" key="1">
    <citation type="submission" date="2020-05" db="EMBL/GenBank/DDBJ databases">
        <title>Evolutionary and genomic comparisons of hybrid uninucleate and nonhybrid Rhizoctonia fungi.</title>
        <authorList>
            <person name="Li C."/>
            <person name="Chen X."/>
        </authorList>
    </citation>
    <scope>NUCLEOTIDE SEQUENCE</scope>
    <source>
        <strain evidence="17">AG-1 IA</strain>
    </source>
</reference>
<dbReference type="SUPFAM" id="SSF51445">
    <property type="entry name" value="(Trans)glycosidases"/>
    <property type="match status" value="2"/>
</dbReference>
<dbReference type="InterPro" id="IPR035971">
    <property type="entry name" value="CBD_sf"/>
</dbReference>
<name>A0A8H8P1D8_9AGAM</name>
<feature type="domain" description="CBM1" evidence="15">
    <location>
        <begin position="400"/>
        <end position="436"/>
    </location>
</feature>
<keyword evidence="10 13" id="KW-0326">Glycosidase</keyword>
<dbReference type="PANTHER" id="PTHR31490:SF35">
    <property type="entry name" value="ENDO-1,4-BETA-XYLANASE"/>
    <property type="match status" value="1"/>
</dbReference>
<dbReference type="PROSITE" id="PS00562">
    <property type="entry name" value="CBM1_1"/>
    <property type="match status" value="1"/>
</dbReference>
<proteinExistence type="inferred from homology"/>
<evidence type="ECO:0000313" key="17">
    <source>
        <dbReference type="EMBL" id="QRW22206.1"/>
    </source>
</evidence>
<dbReference type="SMART" id="SM00236">
    <property type="entry name" value="fCBD"/>
    <property type="match status" value="1"/>
</dbReference>
<dbReference type="PROSITE" id="PS51760">
    <property type="entry name" value="GH10_2"/>
    <property type="match status" value="2"/>
</dbReference>
<dbReference type="EC" id="3.2.1.8" evidence="13"/>
<comment type="pathway">
    <text evidence="3">Glycan degradation; xylan degradation.</text>
</comment>
<dbReference type="PROSITE" id="PS51164">
    <property type="entry name" value="CBM1_2"/>
    <property type="match status" value="1"/>
</dbReference>
<dbReference type="AlphaFoldDB" id="A0A8H8P1D8"/>
<dbReference type="GO" id="GO:0030248">
    <property type="term" value="F:cellulose binding"/>
    <property type="evidence" value="ECO:0007669"/>
    <property type="project" value="InterPro"/>
</dbReference>
<feature type="active site" description="Nucleophile" evidence="12">
    <location>
        <position position="258"/>
    </location>
</feature>
<evidence type="ECO:0000256" key="8">
    <source>
        <dbReference type="ARBA" id="ARBA00022801"/>
    </source>
</evidence>
<dbReference type="GO" id="GO:0031176">
    <property type="term" value="F:endo-1,4-beta-xylanase activity"/>
    <property type="evidence" value="ECO:0007669"/>
    <property type="project" value="UniProtKB-EC"/>
</dbReference>
<evidence type="ECO:0000256" key="11">
    <source>
        <dbReference type="ARBA" id="ARBA00023326"/>
    </source>
</evidence>
<dbReference type="PROSITE" id="PS00591">
    <property type="entry name" value="GH10_1"/>
    <property type="match status" value="1"/>
</dbReference>
<dbReference type="Pfam" id="PF00331">
    <property type="entry name" value="Glyco_hydro_10"/>
    <property type="match status" value="2"/>
</dbReference>
<keyword evidence="8 13" id="KW-0378">Hydrolase</keyword>
<dbReference type="KEGG" id="rsx:RhiXN_09793"/>
<gene>
    <name evidence="17" type="ORF">RhiXN_09793</name>
</gene>
<dbReference type="InterPro" id="IPR017853">
    <property type="entry name" value="GH"/>
</dbReference>
<evidence type="ECO:0000256" key="6">
    <source>
        <dbReference type="ARBA" id="ARBA00022651"/>
    </source>
</evidence>
<dbReference type="RefSeq" id="XP_043182443.1">
    <property type="nucleotide sequence ID" value="XM_043329609.1"/>
</dbReference>
<evidence type="ECO:0000256" key="2">
    <source>
        <dbReference type="ARBA" id="ARBA00004613"/>
    </source>
</evidence>
<keyword evidence="6 17" id="KW-0858">Xylan degradation</keyword>
<evidence type="ECO:0000256" key="14">
    <source>
        <dbReference type="SAM" id="SignalP"/>
    </source>
</evidence>
<dbReference type="SMART" id="SM00633">
    <property type="entry name" value="Glyco_10"/>
    <property type="match status" value="2"/>
</dbReference>
<keyword evidence="11 13" id="KW-0624">Polysaccharide degradation</keyword>
<evidence type="ECO:0000256" key="13">
    <source>
        <dbReference type="RuleBase" id="RU361174"/>
    </source>
</evidence>
<evidence type="ECO:0000259" key="16">
    <source>
        <dbReference type="PROSITE" id="PS51760"/>
    </source>
</evidence>
<feature type="domain" description="GH10" evidence="16">
    <location>
        <begin position="493"/>
        <end position="788"/>
    </location>
</feature>
<dbReference type="InterPro" id="IPR000254">
    <property type="entry name" value="CBD"/>
</dbReference>
<evidence type="ECO:0000256" key="9">
    <source>
        <dbReference type="ARBA" id="ARBA00023277"/>
    </source>
</evidence>
<accession>A0A8H8P1D8</accession>
<comment type="catalytic activity">
    <reaction evidence="1 13">
        <text>Endohydrolysis of (1-&gt;4)-beta-D-xylosidic linkages in xylans.</text>
        <dbReference type="EC" id="3.2.1.8"/>
    </reaction>
</comment>
<feature type="chain" id="PRO_5034008227" description="Beta-xylanase" evidence="14">
    <location>
        <begin position="24"/>
        <end position="799"/>
    </location>
</feature>
<evidence type="ECO:0000256" key="10">
    <source>
        <dbReference type="ARBA" id="ARBA00023295"/>
    </source>
</evidence>
<evidence type="ECO:0000256" key="3">
    <source>
        <dbReference type="ARBA" id="ARBA00004851"/>
    </source>
</evidence>
<dbReference type="InterPro" id="IPR044846">
    <property type="entry name" value="GH10"/>
</dbReference>
<keyword evidence="7 14" id="KW-0732">Signal</keyword>
<feature type="signal peptide" evidence="14">
    <location>
        <begin position="1"/>
        <end position="23"/>
    </location>
</feature>
<comment type="subcellular location">
    <subcellularLocation>
        <location evidence="2">Secreted</location>
    </subcellularLocation>
</comment>
<dbReference type="InterPro" id="IPR031158">
    <property type="entry name" value="GH10_AS"/>
</dbReference>
<evidence type="ECO:0000313" key="18">
    <source>
        <dbReference type="Proteomes" id="UP000650533"/>
    </source>
</evidence>
<evidence type="ECO:0000259" key="15">
    <source>
        <dbReference type="PROSITE" id="PS51164"/>
    </source>
</evidence>
<dbReference type="Gene3D" id="3.20.20.80">
    <property type="entry name" value="Glycosidases"/>
    <property type="match status" value="2"/>
</dbReference>
<dbReference type="GeneID" id="67032072"/>
<comment type="similarity">
    <text evidence="4 13">Belongs to the glycosyl hydrolase 10 (cellulase F) family.</text>
</comment>
<evidence type="ECO:0000256" key="12">
    <source>
        <dbReference type="PROSITE-ProRule" id="PRU10061"/>
    </source>
</evidence>
<evidence type="ECO:0000256" key="1">
    <source>
        <dbReference type="ARBA" id="ARBA00000681"/>
    </source>
</evidence>
<protein>
    <recommendedName>
        <fullName evidence="13">Beta-xylanase</fullName>
        <ecNumber evidence="13">3.2.1.8</ecNumber>
    </recommendedName>
</protein>
<dbReference type="PANTHER" id="PTHR31490">
    <property type="entry name" value="GLYCOSYL HYDROLASE"/>
    <property type="match status" value="1"/>
</dbReference>
<keyword evidence="9 13" id="KW-0119">Carbohydrate metabolism</keyword>
<sequence length="799" mass="86929">MVQSHYTIVACALLAISPALVTAQSGLRGLHRLAKAKGRYFGTATDQLWTNTDSAYLALTGNSSEFGVNTPGNQQKWDATEKTRNVFSFTNADYQVAWAKNHSQAILWHSQLPSWVSSGGFDNATLISIMQNHISKVAGHFKGQLYAWDVVNEAFEENGSYRNSVFYNTIGPAFIPIALRAARAADPTAKLYLNDYNTDWRGSKSDAYYNLAKSLLAQGVPLDGIGFQGHLIVNSFERTVQENFKRFADLGLEIAITELDIRMTLPATEKLLQDQAENYAYIVKSCLAISKCVGITTWDTSDDYSWIPSVNPGQGAALLFDGNKKPKPAYYSVADALAAATVSSDRTNLAHISANILGALFKLYSIQLHTFFPIIPQLMVFSNKKLALSVLAAVAVQTVQGVAVWGQCGGSNWMGGTTCDAGSYCKYQNDYYSQCVPGTASTTAGATGTTSIASTTTTSSAATATATGLRGLHALAKAKGRYFGTATDQLWNNNDAAYLAITGNNWVKSVNEFGANTPGNQQKWDATEKTRNVFTYTNGDYQVAWAKNHSQIVRGHTLVWHSQLASWVSSGGFDNATLVSIVQNHIANVAGHYKGQVYAWDVVNEMFNEDGTWRTSVFYNTIGPSYVAIALRAARAADPTAKLYLNDYNIEWTGAKSDAMYNLAKDLLAQGVPLDGIGFQGHLIVNSFYRTFQANFERFAALGLDVALTELDIRYALPATDALITAQAENYKYVTNACLAVSRCVGITVWDTSDDYSWVPSTFPGQGEALLFDKNKQPKPAYYSVADALAAATVKGTWA</sequence>
<dbReference type="GO" id="GO:0045493">
    <property type="term" value="P:xylan catabolic process"/>
    <property type="evidence" value="ECO:0007669"/>
    <property type="project" value="UniProtKB-KW"/>
</dbReference>
<dbReference type="InterPro" id="IPR001000">
    <property type="entry name" value="GH10_dom"/>
</dbReference>
<keyword evidence="5" id="KW-0964">Secreted</keyword>
<dbReference type="SUPFAM" id="SSF57180">
    <property type="entry name" value="Cellulose-binding domain"/>
    <property type="match status" value="1"/>
</dbReference>
<evidence type="ECO:0000256" key="5">
    <source>
        <dbReference type="ARBA" id="ARBA00022525"/>
    </source>
</evidence>
<evidence type="ECO:0000256" key="7">
    <source>
        <dbReference type="ARBA" id="ARBA00022729"/>
    </source>
</evidence>